<dbReference type="AlphaFoldDB" id="A0A6I3JAH3"/>
<organism evidence="1 2">
    <name type="scientific">Nocardioides marmotae</name>
    <dbReference type="NCBI Taxonomy" id="2663857"/>
    <lineage>
        <taxon>Bacteria</taxon>
        <taxon>Bacillati</taxon>
        <taxon>Actinomycetota</taxon>
        <taxon>Actinomycetes</taxon>
        <taxon>Propionibacteriales</taxon>
        <taxon>Nocardioidaceae</taxon>
        <taxon>Nocardioides</taxon>
    </lineage>
</organism>
<evidence type="ECO:0008006" key="3">
    <source>
        <dbReference type="Google" id="ProtNLM"/>
    </source>
</evidence>
<dbReference type="RefSeq" id="WP_154614253.1">
    <property type="nucleotide sequence ID" value="NZ_CP053660.1"/>
</dbReference>
<proteinExistence type="predicted"/>
<comment type="caution">
    <text evidence="1">The sequence shown here is derived from an EMBL/GenBank/DDBJ whole genome shotgun (WGS) entry which is preliminary data.</text>
</comment>
<dbReference type="SUPFAM" id="SSF50969">
    <property type="entry name" value="YVTN repeat-like/Quinoprotein amine dehydrogenase"/>
    <property type="match status" value="1"/>
</dbReference>
<dbReference type="InterPro" id="IPR011044">
    <property type="entry name" value="Quino_amine_DH_bsu"/>
</dbReference>
<protein>
    <recommendedName>
        <fullName evidence="3">WD40 repeat domain-containing protein</fullName>
    </recommendedName>
</protein>
<keyword evidence="2" id="KW-1185">Reference proteome</keyword>
<evidence type="ECO:0000313" key="1">
    <source>
        <dbReference type="EMBL" id="MTB94425.1"/>
    </source>
</evidence>
<dbReference type="Proteomes" id="UP000433406">
    <property type="component" value="Unassembled WGS sequence"/>
</dbReference>
<accession>A0A6I3JAH3</accession>
<dbReference type="EMBL" id="WLCI01000005">
    <property type="protein sequence ID" value="MTB94425.1"/>
    <property type="molecule type" value="Genomic_DNA"/>
</dbReference>
<reference evidence="1 2" key="1">
    <citation type="submission" date="2019-10" db="EMBL/GenBank/DDBJ databases">
        <title>Nocardioides novel species isolated from the excrement of Marmot.</title>
        <authorList>
            <person name="Zhang G."/>
        </authorList>
    </citation>
    <scope>NUCLEOTIDE SEQUENCE [LARGE SCALE GENOMIC DNA]</scope>
    <source>
        <strain evidence="2">zg-579</strain>
    </source>
</reference>
<name>A0A6I3JAH3_9ACTN</name>
<gene>
    <name evidence="1" type="ORF">GGQ22_04950</name>
</gene>
<sequence length="400" mass="42499">MSQVDDDRWVERVPVRRRSVAAWCGTLLAATGCSAGGEPDTGPPPAPERSTASPTSTPSPPRALDPIPDALRLRLPTATVPIQGAIDIDLMSAVAAPTVDEAPVGTAMLLAQLLPDSTDEDRDTIRVGHPYLMTRTGDWRQLDLQRYGFGAVAYLELSTAISSDGRKVALADPSGLVTVDLQSNGFRRYDLPVDHAVALEWSADGATLFLKDRTSSRRPCGPKGCALDVTTGDLGPVPYDLFHTTHGGAGQAFEVKGSARSRPARIITHHAGGTSTVAELGHRTSSYTAGGPAAGRHVAFSHCSARPRARDNGGVVVVEPSEGTVVAMLANGQGRQCQLVPQAWLTDRTLLVDDWSSGDLWLWDVPSGRVSTVATSRTPLVHVQVAREVMAQRFAATLRP</sequence>
<evidence type="ECO:0000313" key="2">
    <source>
        <dbReference type="Proteomes" id="UP000433406"/>
    </source>
</evidence>